<dbReference type="Proteomes" id="UP000317648">
    <property type="component" value="Chromosome"/>
</dbReference>
<dbReference type="RefSeq" id="WP_145053866.1">
    <property type="nucleotide sequence ID" value="NZ_CP036433.1"/>
</dbReference>
<proteinExistence type="predicted"/>
<sequence length="214" mass="23548">MIDQGSSFWPLTLKINVAAGRSGAVGKGGFGVPCVARMAKQPGTILGVVRWVEEYAHRPPVDGLIDMNTKLAKKPAADSPRVGHVSHELWPGGPQFVLRTCLPKVNFAKKLVLTLRHFQQSHRTNRLTRRKQCWRPARLGRSIRGNTPQLLVLRGQSRPASKFPDGRHAAPENYFAIVPFVLRAAARNGSLVPKVAVMPLVAPLREGDPLRPKV</sequence>
<accession>A0A518DTB9</accession>
<protein>
    <submittedName>
        <fullName evidence="1">Uncharacterized protein</fullName>
    </submittedName>
</protein>
<evidence type="ECO:0000313" key="1">
    <source>
        <dbReference type="EMBL" id="QDU95091.1"/>
    </source>
</evidence>
<name>A0A518DTB9_9BACT</name>
<reference evidence="1 2" key="1">
    <citation type="submission" date="2019-02" db="EMBL/GenBank/DDBJ databases">
        <title>Deep-cultivation of Planctomycetes and their phenomic and genomic characterization uncovers novel biology.</title>
        <authorList>
            <person name="Wiegand S."/>
            <person name="Jogler M."/>
            <person name="Boedeker C."/>
            <person name="Pinto D."/>
            <person name="Vollmers J."/>
            <person name="Rivas-Marin E."/>
            <person name="Kohn T."/>
            <person name="Peeters S.H."/>
            <person name="Heuer A."/>
            <person name="Rast P."/>
            <person name="Oberbeckmann S."/>
            <person name="Bunk B."/>
            <person name="Jeske O."/>
            <person name="Meyerdierks A."/>
            <person name="Storesund J.E."/>
            <person name="Kallscheuer N."/>
            <person name="Luecker S."/>
            <person name="Lage O.M."/>
            <person name="Pohl T."/>
            <person name="Merkel B.J."/>
            <person name="Hornburger P."/>
            <person name="Mueller R.-W."/>
            <person name="Bruemmer F."/>
            <person name="Labrenz M."/>
            <person name="Spormann A.M."/>
            <person name="Op den Camp H."/>
            <person name="Overmann J."/>
            <person name="Amann R."/>
            <person name="Jetten M.S.M."/>
            <person name="Mascher T."/>
            <person name="Medema M.H."/>
            <person name="Devos D.P."/>
            <person name="Kaster A.-K."/>
            <person name="Ovreas L."/>
            <person name="Rohde M."/>
            <person name="Galperin M.Y."/>
            <person name="Jogler C."/>
        </authorList>
    </citation>
    <scope>NUCLEOTIDE SEQUENCE [LARGE SCALE GENOMIC DNA]</scope>
    <source>
        <strain evidence="1 2">Pla85_3_4</strain>
    </source>
</reference>
<gene>
    <name evidence="1" type="ORF">Pla8534_29030</name>
</gene>
<dbReference type="AlphaFoldDB" id="A0A518DTB9"/>
<dbReference type="KEGG" id="lcre:Pla8534_29030"/>
<evidence type="ECO:0000313" key="2">
    <source>
        <dbReference type="Proteomes" id="UP000317648"/>
    </source>
</evidence>
<organism evidence="1 2">
    <name type="scientific">Lignipirellula cremea</name>
    <dbReference type="NCBI Taxonomy" id="2528010"/>
    <lineage>
        <taxon>Bacteria</taxon>
        <taxon>Pseudomonadati</taxon>
        <taxon>Planctomycetota</taxon>
        <taxon>Planctomycetia</taxon>
        <taxon>Pirellulales</taxon>
        <taxon>Pirellulaceae</taxon>
        <taxon>Lignipirellula</taxon>
    </lineage>
</organism>
<keyword evidence="2" id="KW-1185">Reference proteome</keyword>
<dbReference type="EMBL" id="CP036433">
    <property type="protein sequence ID" value="QDU95091.1"/>
    <property type="molecule type" value="Genomic_DNA"/>
</dbReference>